<evidence type="ECO:0000313" key="2">
    <source>
        <dbReference type="EMBL" id="SNR82154.1"/>
    </source>
</evidence>
<reference evidence="2 3" key="1">
    <citation type="submission" date="2017-06" db="EMBL/GenBank/DDBJ databases">
        <authorList>
            <person name="Kim H.J."/>
            <person name="Triplett B.A."/>
        </authorList>
    </citation>
    <scope>NUCLEOTIDE SEQUENCE [LARGE SCALE GENOMIC DNA]</scope>
    <source>
        <strain evidence="2 3">DSM 44272</strain>
    </source>
</reference>
<dbReference type="RefSeq" id="WP_089338371.1">
    <property type="nucleotide sequence ID" value="NZ_FZNO01000028.1"/>
</dbReference>
<proteinExistence type="predicted"/>
<accession>A0A238ZHK0</accession>
<dbReference type="Proteomes" id="UP000198403">
    <property type="component" value="Unassembled WGS sequence"/>
</dbReference>
<feature type="region of interest" description="Disordered" evidence="1">
    <location>
        <begin position="37"/>
        <end position="61"/>
    </location>
</feature>
<evidence type="ECO:0000313" key="3">
    <source>
        <dbReference type="Proteomes" id="UP000198403"/>
    </source>
</evidence>
<name>A0A238ZHK0_9ACTN</name>
<gene>
    <name evidence="2" type="ORF">SAMN06272737_12843</name>
</gene>
<keyword evidence="3" id="KW-1185">Reference proteome</keyword>
<evidence type="ECO:0000256" key="1">
    <source>
        <dbReference type="SAM" id="MobiDB-lite"/>
    </source>
</evidence>
<sequence length="61" mass="6375">MTLDLATRDRPRRRSTRLRTALVGVAALLSWTLAGCGDPDDDGGGGGGGYVSQQSIEQELG</sequence>
<dbReference type="EMBL" id="FZNO01000028">
    <property type="protein sequence ID" value="SNR82154.1"/>
    <property type="molecule type" value="Genomic_DNA"/>
</dbReference>
<dbReference type="AlphaFoldDB" id="A0A238ZHK0"/>
<protein>
    <submittedName>
        <fullName evidence="2">Uncharacterized protein</fullName>
    </submittedName>
</protein>
<organism evidence="2 3">
    <name type="scientific">Blastococcus mobilis</name>
    <dbReference type="NCBI Taxonomy" id="1938746"/>
    <lineage>
        <taxon>Bacteria</taxon>
        <taxon>Bacillati</taxon>
        <taxon>Actinomycetota</taxon>
        <taxon>Actinomycetes</taxon>
        <taxon>Geodermatophilales</taxon>
        <taxon>Geodermatophilaceae</taxon>
        <taxon>Blastococcus</taxon>
    </lineage>
</organism>
<feature type="compositionally biased region" description="Polar residues" evidence="1">
    <location>
        <begin position="51"/>
        <end position="61"/>
    </location>
</feature>